<feature type="signal peptide" evidence="1">
    <location>
        <begin position="1"/>
        <end position="21"/>
    </location>
</feature>
<sequence>MTKFFNSAMAALLISSTSIFAQVENDTEKPNSNPPISIETMAGSRGVMYQLIINKKFQSIPLGFFSVTNAAATWEKEMTPDIMTQAHLTYTLFKGLDISSGMQYTPVYGFRSVAGLIYSYVSPQMLIIVNPKVDLADDLAAESLALIEYRPKINDKLNFYSRLQGMYGFIPKSGIHNRSYIMLRAGLGYKEFAFGAASNIDWYGPIKHNENNFGVFVSALLF</sequence>
<feature type="chain" id="PRO_5009643729" description="Outer membrane protein beta-barrel domain-containing protein" evidence="1">
    <location>
        <begin position="22"/>
        <end position="222"/>
    </location>
</feature>
<keyword evidence="1" id="KW-0732">Signal</keyword>
<dbReference type="Proteomes" id="UP000182826">
    <property type="component" value="Unassembled WGS sequence"/>
</dbReference>
<name>A0A1J7BSI5_FLAJO</name>
<evidence type="ECO:0000256" key="1">
    <source>
        <dbReference type="SAM" id="SignalP"/>
    </source>
</evidence>
<reference evidence="2 3" key="1">
    <citation type="submission" date="2016-10" db="EMBL/GenBank/DDBJ databases">
        <title>Draft Genome Sequence of Rhizobacteria Flavobacterium johnsoniae CI04.</title>
        <authorList>
            <person name="Bravo J.I."/>
            <person name="Lozano G.L."/>
            <person name="Handelsman J."/>
        </authorList>
    </citation>
    <scope>NUCLEOTIDE SEQUENCE [LARGE SCALE GENOMIC DNA]</scope>
    <source>
        <strain evidence="2 3">CI04</strain>
    </source>
</reference>
<dbReference type="RefSeq" id="WP_071637213.1">
    <property type="nucleotide sequence ID" value="NZ_MLFK01000007.1"/>
</dbReference>
<evidence type="ECO:0000313" key="3">
    <source>
        <dbReference type="Proteomes" id="UP000182826"/>
    </source>
</evidence>
<keyword evidence="3" id="KW-1185">Reference proteome</keyword>
<evidence type="ECO:0008006" key="4">
    <source>
        <dbReference type="Google" id="ProtNLM"/>
    </source>
</evidence>
<comment type="caution">
    <text evidence="2">The sequence shown here is derived from an EMBL/GenBank/DDBJ whole genome shotgun (WGS) entry which is preliminary data.</text>
</comment>
<protein>
    <recommendedName>
        <fullName evidence="4">Outer membrane protein beta-barrel domain-containing protein</fullName>
    </recommendedName>
</protein>
<dbReference type="AlphaFoldDB" id="A0A1J7BSI5"/>
<dbReference type="EMBL" id="MLFK01000007">
    <property type="protein sequence ID" value="OIV41663.1"/>
    <property type="molecule type" value="Genomic_DNA"/>
</dbReference>
<dbReference type="OrthoDB" id="675324at2"/>
<organism evidence="2 3">
    <name type="scientific">Flavobacterium johnsoniae</name>
    <name type="common">Cytophaga johnsonae</name>
    <dbReference type="NCBI Taxonomy" id="986"/>
    <lineage>
        <taxon>Bacteria</taxon>
        <taxon>Pseudomonadati</taxon>
        <taxon>Bacteroidota</taxon>
        <taxon>Flavobacteriia</taxon>
        <taxon>Flavobacteriales</taxon>
        <taxon>Flavobacteriaceae</taxon>
        <taxon>Flavobacterium</taxon>
    </lineage>
</organism>
<proteinExistence type="predicted"/>
<accession>A0A1J7BSI5</accession>
<gene>
    <name evidence="2" type="ORF">BKM63_14155</name>
</gene>
<evidence type="ECO:0000313" key="2">
    <source>
        <dbReference type="EMBL" id="OIV41663.1"/>
    </source>
</evidence>